<feature type="repeat" description="ANK" evidence="3">
    <location>
        <begin position="333"/>
        <end position="365"/>
    </location>
</feature>
<evidence type="ECO:0000256" key="2">
    <source>
        <dbReference type="ARBA" id="ARBA00023043"/>
    </source>
</evidence>
<comment type="caution">
    <text evidence="4">The sequence shown here is derived from an EMBL/GenBank/DDBJ whole genome shotgun (WGS) entry which is preliminary data.</text>
</comment>
<dbReference type="Pfam" id="PF12796">
    <property type="entry name" value="Ank_2"/>
    <property type="match status" value="3"/>
</dbReference>
<dbReference type="SMART" id="SM00248">
    <property type="entry name" value="ANK"/>
    <property type="match status" value="10"/>
</dbReference>
<dbReference type="AlphaFoldDB" id="A0A2T9Z5M4"/>
<keyword evidence="5" id="KW-1185">Reference proteome</keyword>
<reference evidence="4 5" key="1">
    <citation type="journal article" date="2018" name="MBio">
        <title>Comparative Genomics Reveals the Core Gene Toolbox for the Fungus-Insect Symbiosis.</title>
        <authorList>
            <person name="Wang Y."/>
            <person name="Stata M."/>
            <person name="Wang W."/>
            <person name="Stajich J.E."/>
            <person name="White M.M."/>
            <person name="Moncalvo J.M."/>
        </authorList>
    </citation>
    <scope>NUCLEOTIDE SEQUENCE [LARGE SCALE GENOMIC DNA]</scope>
    <source>
        <strain evidence="4 5">AUS-77-4</strain>
    </source>
</reference>
<feature type="repeat" description="ANK" evidence="3">
    <location>
        <begin position="363"/>
        <end position="395"/>
    </location>
</feature>
<dbReference type="EMBL" id="MBFT01000013">
    <property type="protein sequence ID" value="PVU99897.1"/>
    <property type="molecule type" value="Genomic_DNA"/>
</dbReference>
<feature type="repeat" description="ANK" evidence="3">
    <location>
        <begin position="483"/>
        <end position="515"/>
    </location>
</feature>
<feature type="repeat" description="ANK" evidence="3">
    <location>
        <begin position="453"/>
        <end position="485"/>
    </location>
</feature>
<keyword evidence="2 3" id="KW-0040">ANK repeat</keyword>
<feature type="repeat" description="ANK" evidence="3">
    <location>
        <begin position="393"/>
        <end position="425"/>
    </location>
</feature>
<name>A0A2T9Z5M4_9FUNG</name>
<sequence length="566" mass="64754">MNTISSYVILSQIFILSKNPEVRLVSRNFYEISKIVSVRANFLIHKFGKDKVLDIRYNEFVNCYDLLEDQELVLNILQRNPNPDQEISQNLFQVSVRRRWIKVLEYLLDLFVDVSKEKFQAVIQQRNHQTEIQRPTPKQKEIRNYIIPTIDINTNRGICFRLALSYKQTDIVKKLLNAYKIIPKFKFDVSKTEILFHQKVSMEYFSSNNICDLFEEGGLELLKLFFINGLKSAHIRGADVHADQDWALGMASKSGHLGVVKYLIENGANIKAREDFALGIACRNCHFEIVKYLVENGADLKAENHWNQIFEEKNNHIEIINYLLERGLDFYNRSSSISEYAIGKGRTDIVKLLVENGADVHANNDFALRWASENGHSGLVKCLVENGADVHANNDQALRSASMSGHLEVVKYLVDSGSNVDAQDGYALRWASANGHFEVVKYLVGNGTNIHEYFNQALESAIWNGHLEVVKYLVENGANIHSNNKEALQSACKNGHLNVVKYLAEKSVDINRINEFDFRFCEAKGHFGVVKYLRNLKNNGKSENGLNLFKSVFNLNYFSNKDQDPK</sequence>
<dbReference type="OrthoDB" id="194358at2759"/>
<feature type="repeat" description="ANK" evidence="3">
    <location>
        <begin position="273"/>
        <end position="305"/>
    </location>
</feature>
<protein>
    <submittedName>
        <fullName evidence="4">Uncharacterized protein</fullName>
    </submittedName>
</protein>
<dbReference type="PANTHER" id="PTHR23206">
    <property type="entry name" value="MASK PROTEIN"/>
    <property type="match status" value="1"/>
</dbReference>
<dbReference type="Proteomes" id="UP000245699">
    <property type="component" value="Unassembled WGS sequence"/>
</dbReference>
<dbReference type="Gene3D" id="1.25.40.20">
    <property type="entry name" value="Ankyrin repeat-containing domain"/>
    <property type="match status" value="3"/>
</dbReference>
<feature type="repeat" description="ANK" evidence="3">
    <location>
        <begin position="243"/>
        <end position="275"/>
    </location>
</feature>
<evidence type="ECO:0000256" key="1">
    <source>
        <dbReference type="ARBA" id="ARBA00022737"/>
    </source>
</evidence>
<dbReference type="STRING" id="61424.A0A2T9Z5M4"/>
<organism evidence="4 5">
    <name type="scientific">Furculomyces boomerangus</name>
    <dbReference type="NCBI Taxonomy" id="61424"/>
    <lineage>
        <taxon>Eukaryota</taxon>
        <taxon>Fungi</taxon>
        <taxon>Fungi incertae sedis</taxon>
        <taxon>Zoopagomycota</taxon>
        <taxon>Kickxellomycotina</taxon>
        <taxon>Harpellomycetes</taxon>
        <taxon>Harpellales</taxon>
        <taxon>Harpellaceae</taxon>
        <taxon>Furculomyces</taxon>
    </lineage>
</organism>
<proteinExistence type="predicted"/>
<evidence type="ECO:0000256" key="3">
    <source>
        <dbReference type="PROSITE-ProRule" id="PRU00023"/>
    </source>
</evidence>
<dbReference type="PROSITE" id="PS50297">
    <property type="entry name" value="ANK_REP_REGION"/>
    <property type="match status" value="5"/>
</dbReference>
<dbReference type="PANTHER" id="PTHR23206:SF7">
    <property type="entry name" value="PROTEIN KINASE DOMAIN-CONTAINING PROTEIN"/>
    <property type="match status" value="1"/>
</dbReference>
<gene>
    <name evidence="4" type="ORF">BB559_000306</name>
</gene>
<evidence type="ECO:0000313" key="4">
    <source>
        <dbReference type="EMBL" id="PVU99897.1"/>
    </source>
</evidence>
<dbReference type="InterPro" id="IPR002110">
    <property type="entry name" value="Ankyrin_rpt"/>
</dbReference>
<dbReference type="InterPro" id="IPR051631">
    <property type="entry name" value="Ankyrin-KH/SAM_domain"/>
</dbReference>
<dbReference type="SUPFAM" id="SSF48403">
    <property type="entry name" value="Ankyrin repeat"/>
    <property type="match status" value="1"/>
</dbReference>
<evidence type="ECO:0000313" key="5">
    <source>
        <dbReference type="Proteomes" id="UP000245699"/>
    </source>
</evidence>
<keyword evidence="1" id="KW-0677">Repeat</keyword>
<dbReference type="PROSITE" id="PS50088">
    <property type="entry name" value="ANK_REPEAT"/>
    <property type="match status" value="7"/>
</dbReference>
<accession>A0A2T9Z5M4</accession>
<dbReference type="GO" id="GO:0005737">
    <property type="term" value="C:cytoplasm"/>
    <property type="evidence" value="ECO:0007669"/>
    <property type="project" value="TreeGrafter"/>
</dbReference>
<dbReference type="InterPro" id="IPR036770">
    <property type="entry name" value="Ankyrin_rpt-contain_sf"/>
</dbReference>